<feature type="domain" description="Homeobox" evidence="15">
    <location>
        <begin position="232"/>
        <end position="292"/>
    </location>
</feature>
<dbReference type="CDD" id="cd00086">
    <property type="entry name" value="homeodomain"/>
    <property type="match status" value="3"/>
</dbReference>
<dbReference type="Proteomes" id="UP001295444">
    <property type="component" value="Chromosome 03"/>
</dbReference>
<feature type="domain" description="Homeobox" evidence="15">
    <location>
        <begin position="131"/>
        <end position="191"/>
    </location>
</feature>
<keyword evidence="6 13" id="KW-0238">DNA-binding</keyword>
<keyword evidence="5" id="KW-0805">Transcription regulation</keyword>
<feature type="DNA-binding region" description="Homeobox" evidence="13">
    <location>
        <begin position="234"/>
        <end position="293"/>
    </location>
</feature>
<evidence type="ECO:0000256" key="4">
    <source>
        <dbReference type="ARBA" id="ARBA00022902"/>
    </source>
</evidence>
<dbReference type="FunFam" id="1.10.10.60:FF:000499">
    <property type="entry name" value="Siamois homeodomain 1"/>
    <property type="match status" value="3"/>
</dbReference>
<evidence type="ECO:0000256" key="6">
    <source>
        <dbReference type="ARBA" id="ARBA00023125"/>
    </source>
</evidence>
<evidence type="ECO:0000256" key="8">
    <source>
        <dbReference type="ARBA" id="ARBA00023159"/>
    </source>
</evidence>
<dbReference type="GO" id="GO:0000981">
    <property type="term" value="F:DNA-binding transcription factor activity, RNA polymerase II-specific"/>
    <property type="evidence" value="ECO:0007669"/>
    <property type="project" value="TreeGrafter"/>
</dbReference>
<keyword evidence="3" id="KW-0221">Differentiation</keyword>
<evidence type="ECO:0000256" key="11">
    <source>
        <dbReference type="ARBA" id="ARBA00023242"/>
    </source>
</evidence>
<dbReference type="GO" id="GO:0007399">
    <property type="term" value="P:nervous system development"/>
    <property type="evidence" value="ECO:0007669"/>
    <property type="project" value="UniProtKB-KW"/>
</dbReference>
<proteinExistence type="predicted"/>
<evidence type="ECO:0000256" key="3">
    <source>
        <dbReference type="ARBA" id="ARBA00022782"/>
    </source>
</evidence>
<evidence type="ECO:0000256" key="12">
    <source>
        <dbReference type="ARBA" id="ARBA00072613"/>
    </source>
</evidence>
<keyword evidence="9" id="KW-0804">Transcription</keyword>
<dbReference type="PANTHER" id="PTHR46123">
    <property type="entry name" value="MIX-TYPE HOMEOBOX GENE 1-RELATED"/>
    <property type="match status" value="1"/>
</dbReference>
<evidence type="ECO:0000256" key="13">
    <source>
        <dbReference type="PROSITE-ProRule" id="PRU00108"/>
    </source>
</evidence>
<dbReference type="InterPro" id="IPR001356">
    <property type="entry name" value="HD"/>
</dbReference>
<dbReference type="GO" id="GO:0005634">
    <property type="term" value="C:nucleus"/>
    <property type="evidence" value="ECO:0007669"/>
    <property type="project" value="UniProtKB-SubCell"/>
</dbReference>
<dbReference type="AlphaFoldDB" id="A0AAD1RJ02"/>
<dbReference type="PANTHER" id="PTHR46123:SF8">
    <property type="entry name" value="HOMEOBOX PROTEIN SIAMOIS"/>
    <property type="match status" value="1"/>
</dbReference>
<evidence type="ECO:0000313" key="16">
    <source>
        <dbReference type="EMBL" id="CAH2272727.1"/>
    </source>
</evidence>
<evidence type="ECO:0000256" key="7">
    <source>
        <dbReference type="ARBA" id="ARBA00023155"/>
    </source>
</evidence>
<sequence length="545" mass="63399">MDIDVELDQILSNVLSLEEDYPLPQYEYNKNGFTNVLRELLDIFPSEQSKVPMLYSGILQQNHVDSCTFSGIPHETRLNQSLESKNPEYYMNKTQGTYKGIKMFDWPLHAEQTEGCKRQRCMNDIYLPMASNRTVKRTQFSMEQTAYLLNQFELDPYPDFVRRCQIANLAGIPEPRIQVWFQNRRARHLMEPKNYRRSVGSGGPATVRDQRKQNKTLLDQRMFISKNRHSGEIQSAKRTQFSEEQTTFLLNQFELDPYPDFIKRCHIANITQIPEPRIQVWFQNRRARHFKVRGEIVLNEGHTTFLRESVSYGSLSMVFLRGIFSIFRSVAPIWQSLPMEGTKPTNRVSDLLPVPHHGCAGYGVLLLGKGDWALYSRTGGPGLAQFQRLLSFWTAHREIAQQSRISSLYFDSSCCKPSTIKVALNFLNAILDEYSKATCGPGKIDIFQLKLSLWQISKLDSHLHNRAISCRADRRITVKRTQFSMEQTEYLLNQFELDPYPDFVKRCRIANLAGIPEPRIQVWFQNRRARHLMEPRTTRSNLESH</sequence>
<dbReference type="PROSITE" id="PS50071">
    <property type="entry name" value="HOMEOBOX_2"/>
    <property type="match status" value="3"/>
</dbReference>
<protein>
    <recommendedName>
        <fullName evidence="12">Homeobox protein siamois</fullName>
    </recommendedName>
</protein>
<comment type="subcellular location">
    <subcellularLocation>
        <location evidence="1 13 14">Nucleus</location>
    </subcellularLocation>
</comment>
<keyword evidence="11 13" id="KW-0539">Nucleus</keyword>
<evidence type="ECO:0000259" key="15">
    <source>
        <dbReference type="PROSITE" id="PS50071"/>
    </source>
</evidence>
<evidence type="ECO:0000256" key="2">
    <source>
        <dbReference type="ARBA" id="ARBA00022473"/>
    </source>
</evidence>
<evidence type="ECO:0000313" key="17">
    <source>
        <dbReference type="Proteomes" id="UP001295444"/>
    </source>
</evidence>
<gene>
    <name evidence="16" type="ORF">PECUL_23A026444</name>
</gene>
<keyword evidence="10" id="KW-0306">Gastrulation</keyword>
<feature type="DNA-binding region" description="Homeobox" evidence="13">
    <location>
        <begin position="133"/>
        <end position="192"/>
    </location>
</feature>
<evidence type="ECO:0000256" key="14">
    <source>
        <dbReference type="RuleBase" id="RU000682"/>
    </source>
</evidence>
<dbReference type="GO" id="GO:0007369">
    <property type="term" value="P:gastrulation"/>
    <property type="evidence" value="ECO:0007669"/>
    <property type="project" value="UniProtKB-KW"/>
</dbReference>
<accession>A0AAD1RJ02</accession>
<dbReference type="GO" id="GO:0030154">
    <property type="term" value="P:cell differentiation"/>
    <property type="evidence" value="ECO:0007669"/>
    <property type="project" value="UniProtKB-KW"/>
</dbReference>
<evidence type="ECO:0000256" key="1">
    <source>
        <dbReference type="ARBA" id="ARBA00004123"/>
    </source>
</evidence>
<dbReference type="Gene3D" id="1.10.10.60">
    <property type="entry name" value="Homeodomain-like"/>
    <property type="match status" value="3"/>
</dbReference>
<keyword evidence="7 13" id="KW-0371">Homeobox</keyword>
<name>A0AAD1RJ02_PELCU</name>
<evidence type="ECO:0000256" key="5">
    <source>
        <dbReference type="ARBA" id="ARBA00023015"/>
    </source>
</evidence>
<dbReference type="EMBL" id="OW240914">
    <property type="protein sequence ID" value="CAH2272727.1"/>
    <property type="molecule type" value="Genomic_DNA"/>
</dbReference>
<dbReference type="Pfam" id="PF00046">
    <property type="entry name" value="Homeodomain"/>
    <property type="match status" value="3"/>
</dbReference>
<organism evidence="16 17">
    <name type="scientific">Pelobates cultripes</name>
    <name type="common">Western spadefoot toad</name>
    <dbReference type="NCBI Taxonomy" id="61616"/>
    <lineage>
        <taxon>Eukaryota</taxon>
        <taxon>Metazoa</taxon>
        <taxon>Chordata</taxon>
        <taxon>Craniata</taxon>
        <taxon>Vertebrata</taxon>
        <taxon>Euteleostomi</taxon>
        <taxon>Amphibia</taxon>
        <taxon>Batrachia</taxon>
        <taxon>Anura</taxon>
        <taxon>Pelobatoidea</taxon>
        <taxon>Pelobatidae</taxon>
        <taxon>Pelobates</taxon>
    </lineage>
</organism>
<feature type="domain" description="Homeobox" evidence="15">
    <location>
        <begin position="474"/>
        <end position="534"/>
    </location>
</feature>
<dbReference type="InterPro" id="IPR051306">
    <property type="entry name" value="Homeobox_regulator"/>
</dbReference>
<feature type="DNA-binding region" description="Homeobox" evidence="13">
    <location>
        <begin position="476"/>
        <end position="535"/>
    </location>
</feature>
<keyword evidence="4" id="KW-0524">Neurogenesis</keyword>
<dbReference type="GO" id="GO:0000977">
    <property type="term" value="F:RNA polymerase II transcription regulatory region sequence-specific DNA binding"/>
    <property type="evidence" value="ECO:0007669"/>
    <property type="project" value="TreeGrafter"/>
</dbReference>
<dbReference type="SUPFAM" id="SSF46689">
    <property type="entry name" value="Homeodomain-like"/>
    <property type="match status" value="3"/>
</dbReference>
<dbReference type="InterPro" id="IPR009057">
    <property type="entry name" value="Homeodomain-like_sf"/>
</dbReference>
<keyword evidence="17" id="KW-1185">Reference proteome</keyword>
<dbReference type="SMART" id="SM00389">
    <property type="entry name" value="HOX"/>
    <property type="match status" value="3"/>
</dbReference>
<reference evidence="16" key="1">
    <citation type="submission" date="2022-03" db="EMBL/GenBank/DDBJ databases">
        <authorList>
            <person name="Alioto T."/>
            <person name="Alioto T."/>
            <person name="Gomez Garrido J."/>
        </authorList>
    </citation>
    <scope>NUCLEOTIDE SEQUENCE</scope>
</reference>
<evidence type="ECO:0000256" key="10">
    <source>
        <dbReference type="ARBA" id="ARBA00023218"/>
    </source>
</evidence>
<keyword evidence="2" id="KW-0217">Developmental protein</keyword>
<evidence type="ECO:0000256" key="9">
    <source>
        <dbReference type="ARBA" id="ARBA00023163"/>
    </source>
</evidence>
<keyword evidence="8" id="KW-0010">Activator</keyword>